<comment type="caution">
    <text evidence="2">The sequence shown here is derived from an EMBL/GenBank/DDBJ whole genome shotgun (WGS) entry which is preliminary data.</text>
</comment>
<dbReference type="EMBL" id="LOTQ01000061">
    <property type="protein sequence ID" value="KUZ97649.1"/>
    <property type="molecule type" value="Genomic_DNA"/>
</dbReference>
<dbReference type="Proteomes" id="UP000056450">
    <property type="component" value="Unassembled WGS sequence"/>
</dbReference>
<sequence>MLSHPASAAYTESWMSDHDVKTYAEQTRRAPVAASHAVAVKPALHRVRSKPNMPAVARAHATARTKSQPATASAKAPTVQHAAVATTKARVAAQPKANPLARASTPVQH</sequence>
<protein>
    <submittedName>
        <fullName evidence="2">Uncharacterized protein</fullName>
    </submittedName>
</protein>
<name>A0AAP1G592_9BURK</name>
<evidence type="ECO:0000313" key="2">
    <source>
        <dbReference type="EMBL" id="KUZ97649.1"/>
    </source>
</evidence>
<accession>A0AAP1G592</accession>
<evidence type="ECO:0000313" key="3">
    <source>
        <dbReference type="Proteomes" id="UP000056450"/>
    </source>
</evidence>
<feature type="compositionally biased region" description="Low complexity" evidence="1">
    <location>
        <begin position="82"/>
        <end position="93"/>
    </location>
</feature>
<dbReference type="AlphaFoldDB" id="A0AAP1G592"/>
<organism evidence="2 3">
    <name type="scientific">Burkholderia latens</name>
    <dbReference type="NCBI Taxonomy" id="488446"/>
    <lineage>
        <taxon>Bacteria</taxon>
        <taxon>Pseudomonadati</taxon>
        <taxon>Pseudomonadota</taxon>
        <taxon>Betaproteobacteria</taxon>
        <taxon>Burkholderiales</taxon>
        <taxon>Burkholderiaceae</taxon>
        <taxon>Burkholderia</taxon>
        <taxon>Burkholderia cepacia complex</taxon>
    </lineage>
</organism>
<reference evidence="2 3" key="1">
    <citation type="submission" date="2015-11" db="EMBL/GenBank/DDBJ databases">
        <title>Expanding the genomic diversity of Burkholderia species for the development of highly accurate diagnostics.</title>
        <authorList>
            <person name="Sahl J."/>
            <person name="Keim P."/>
            <person name="Wagner D."/>
        </authorList>
    </citation>
    <scope>NUCLEOTIDE SEQUENCE [LARGE SCALE GENOMIC DNA]</scope>
    <source>
        <strain evidence="2 3">RF32-BP12</strain>
    </source>
</reference>
<feature type="region of interest" description="Disordered" evidence="1">
    <location>
        <begin position="50"/>
        <end position="109"/>
    </location>
</feature>
<evidence type="ECO:0000256" key="1">
    <source>
        <dbReference type="SAM" id="MobiDB-lite"/>
    </source>
</evidence>
<proteinExistence type="predicted"/>
<gene>
    <name evidence="2" type="ORF">WI41_03045</name>
</gene>